<keyword evidence="1" id="KW-0812">Transmembrane</keyword>
<dbReference type="Proteomes" id="UP000053370">
    <property type="component" value="Unassembled WGS sequence"/>
</dbReference>
<evidence type="ECO:0000256" key="1">
    <source>
        <dbReference type="SAM" id="Phobius"/>
    </source>
</evidence>
<feature type="transmembrane region" description="Helical" evidence="1">
    <location>
        <begin position="7"/>
        <end position="31"/>
    </location>
</feature>
<reference evidence="2" key="1">
    <citation type="journal article" date="2015" name="Genome Announc.">
        <title>Draft Genome Sequence of Anaerolineae Strain TC1, a Novel Isolate from a Methanogenic Wastewater Treatment System.</title>
        <authorList>
            <person name="Matsuura N."/>
            <person name="Tourlousse D.M."/>
            <person name="Sun L."/>
            <person name="Toyonaga M."/>
            <person name="Kuroda K."/>
            <person name="Ohashi A."/>
            <person name="Cruz R."/>
            <person name="Yamaguchi T."/>
            <person name="Sekiguchi Y."/>
        </authorList>
    </citation>
    <scope>NUCLEOTIDE SEQUENCE [LARGE SCALE GENOMIC DNA]</scope>
    <source>
        <strain evidence="2">TC1</strain>
    </source>
</reference>
<proteinExistence type="predicted"/>
<dbReference type="InterPro" id="IPR017853">
    <property type="entry name" value="GH"/>
</dbReference>
<dbReference type="RefSeq" id="WP_062281413.1">
    <property type="nucleotide sequence ID" value="NZ_DF968181.1"/>
</dbReference>
<dbReference type="STRING" id="1678840.ATC1_131014"/>
<keyword evidence="3" id="KW-1185">Reference proteome</keyword>
<organism evidence="2">
    <name type="scientific">Flexilinea flocculi</name>
    <dbReference type="NCBI Taxonomy" id="1678840"/>
    <lineage>
        <taxon>Bacteria</taxon>
        <taxon>Bacillati</taxon>
        <taxon>Chloroflexota</taxon>
        <taxon>Anaerolineae</taxon>
        <taxon>Anaerolineales</taxon>
        <taxon>Anaerolineaceae</taxon>
        <taxon>Flexilinea</taxon>
    </lineage>
</organism>
<dbReference type="AlphaFoldDB" id="A0A0S7BWR3"/>
<protein>
    <submittedName>
        <fullName evidence="2">Uncharacterized protein</fullName>
    </submittedName>
</protein>
<dbReference type="OrthoDB" id="916275at2"/>
<evidence type="ECO:0000313" key="2">
    <source>
        <dbReference type="EMBL" id="GAP41032.1"/>
    </source>
</evidence>
<evidence type="ECO:0000313" key="3">
    <source>
        <dbReference type="Proteomes" id="UP000053370"/>
    </source>
</evidence>
<dbReference type="Gene3D" id="3.20.20.80">
    <property type="entry name" value="Glycosidases"/>
    <property type="match status" value="1"/>
</dbReference>
<keyword evidence="1" id="KW-0472">Membrane</keyword>
<gene>
    <name evidence="2" type="ORF">ATC1_131014</name>
</gene>
<dbReference type="SUPFAM" id="SSF51445">
    <property type="entry name" value="(Trans)glycosidases"/>
    <property type="match status" value="1"/>
</dbReference>
<sequence length="957" mass="111353">MRRYKFFYYVTYLIVWIVTGAILFFIGYPIWNFYHKESSPVRIADSGNLQEKSAFQWIKRFQKIDPDIENPDQSEIIIFNDRDDFNSARIQNLFGKIGIINALYYQISDSDDNLERINYLTNINYSGYYGSVFQKLNDRKSIPEKLIALYEENTGLPWNFYGEGIIITNNQQVLVLQKGTDYQGSILLKMNDLKINFYGIFEITSSNETSRGTFSIDLLPNGKKMFSEAGIPSEFPASYEIRRNAYEIYYFAGNFSSFQIKVPFQYDLITKLMQHKIFYSKYQNEEVFWRWYYPFIDQIISSTGAKIKSDEKLIPRYPMEKNHVFSAAGQEIYITSKTTKSKFFIKGVNIGPALPGKFFTEFPEDKNVYLKWFQQISDLNLNTIRVYTLLPPAFYQALYQFNWNNPMPLFLLQEIWPEEHPVNSDYLNQEYNRTYHQEIEYTVGAIHGNIQIPERQFRSYGFYTYDVSPYLIGYLVGREMEPNEVIETDRLNAGYQFQGNYFYTRAETTPTEAWLAASCDYAAMLEDTLYQNHPLLAIVSWPTLDPMSHDTEWNEAGDKMLQNNDKAVVDINHIGVHEENVAGFFGAYHIYPNYPDFMNNEPAYANYMDAQGSFRYGGYLQEFMQQHTSYPAVVAEYGISTSSATAHFNPDGYHHGGLTEKEQAEGIIRMTEAIVNEGYSGAIIFEWMDEWAKKTWTTEFYMIPYERHVLWHNVLDPEQNYGLLSFDAAESVMETIYSGRTDQNAEQIVRMGQNEAYLEIELEGFSKNDSDEIASIAINTFPKERPVWQYLLKLSGNPELLVNPGYQWLNGNYLASPHPFSEYKQMIQLTNSQNISKQGKITSEKTQNLSSLKTGPFINNENQIFIDEKRIRIRIPYGLLGISDPSSRQILLDGKRFIPTSSDQIATQEVDAITVRIIRPNKPDIITEYPLKNWEIPKYTERLKESFQPLSEYFGNL</sequence>
<dbReference type="PATRIC" id="fig|1678840.3.peg.2417"/>
<accession>A0A0S7BWR3</accession>
<dbReference type="EMBL" id="DF968181">
    <property type="protein sequence ID" value="GAP41032.1"/>
    <property type="molecule type" value="Genomic_DNA"/>
</dbReference>
<name>A0A0S7BWR3_9CHLR</name>
<keyword evidence="1" id="KW-1133">Transmembrane helix</keyword>